<proteinExistence type="predicted"/>
<evidence type="ECO:0000259" key="2">
    <source>
        <dbReference type="PROSITE" id="PS50021"/>
    </source>
</evidence>
<name>A0A078B6M3_STYLE</name>
<dbReference type="PROSITE" id="PS50021">
    <property type="entry name" value="CH"/>
    <property type="match status" value="1"/>
</dbReference>
<feature type="compositionally biased region" description="Acidic residues" evidence="1">
    <location>
        <begin position="419"/>
        <end position="428"/>
    </location>
</feature>
<feature type="compositionally biased region" description="Polar residues" evidence="1">
    <location>
        <begin position="291"/>
        <end position="302"/>
    </location>
</feature>
<evidence type="ECO:0000313" key="3">
    <source>
        <dbReference type="EMBL" id="CDW90019.1"/>
    </source>
</evidence>
<organism evidence="3 4">
    <name type="scientific">Stylonychia lemnae</name>
    <name type="common">Ciliate</name>
    <dbReference type="NCBI Taxonomy" id="5949"/>
    <lineage>
        <taxon>Eukaryota</taxon>
        <taxon>Sar</taxon>
        <taxon>Alveolata</taxon>
        <taxon>Ciliophora</taxon>
        <taxon>Intramacronucleata</taxon>
        <taxon>Spirotrichea</taxon>
        <taxon>Stichotrichia</taxon>
        <taxon>Sporadotrichida</taxon>
        <taxon>Oxytrichidae</taxon>
        <taxon>Stylonychinae</taxon>
        <taxon>Stylonychia</taxon>
    </lineage>
</organism>
<dbReference type="EMBL" id="CCKQ01018082">
    <property type="protein sequence ID" value="CDW90019.1"/>
    <property type="molecule type" value="Genomic_DNA"/>
</dbReference>
<dbReference type="Pfam" id="PF00307">
    <property type="entry name" value="CH"/>
    <property type="match status" value="1"/>
</dbReference>
<accession>A0A078B6M3</accession>
<feature type="compositionally biased region" description="Basic and acidic residues" evidence="1">
    <location>
        <begin position="408"/>
        <end position="418"/>
    </location>
</feature>
<feature type="domain" description="Calponin-homology (CH)" evidence="2">
    <location>
        <begin position="40"/>
        <end position="149"/>
    </location>
</feature>
<dbReference type="OrthoDB" id="370524at2759"/>
<evidence type="ECO:0000256" key="1">
    <source>
        <dbReference type="SAM" id="MobiDB-lite"/>
    </source>
</evidence>
<dbReference type="CDD" id="cd00014">
    <property type="entry name" value="CH_SF"/>
    <property type="match status" value="1"/>
</dbReference>
<dbReference type="InParanoid" id="A0A078B6M3"/>
<dbReference type="SUPFAM" id="SSF47576">
    <property type="entry name" value="Calponin-homology domain, CH-domain"/>
    <property type="match status" value="1"/>
</dbReference>
<dbReference type="AlphaFoldDB" id="A0A078B6M3"/>
<sequence length="788" mass="91674">MLHETGVKDCFLLIRVFTFRVRTDYSSWSLNSLLNSWLGQLQKALLVRWINTLDIWEILDQDNIIEELKSGVLLCLILKFHQPNLDFTGLSMKARVRKQCVNNIEKALSILYQKGASPRYIPTADDIYEGEKNPEKIWLMLHSIFDMFAMHDVRVLTPKIIKWINKSLQQFGSYKSHLMMGQKQEEIYEEFKSGLILALLFLLYVENASLRPDLREMTEVEHNLNYIFKLAIENNVPIYFRSQEYLDFEQYNFFMLQLYYLYCKFKDSRPLFTPSSLPQLTFKDEGRILEDNSQSSSHPTPQRSRDDHVDSLSSEMKVNSMGVIDEVDSVDFSSTMKSNQQKTSNTPSLVSNANYLQDKQNQIRTQDQVQRQQQQQQQYPDSFKKVGKINQDKVQQYLNQAQQNYYPRDTRNSSHDEEGNVDDEDDDNFQNSDRSRSGSSLNDFNKIQQNLKKASQNSIMTQQNSQHKVNTQSSHRHQNSQNVISRDSNLYQVVSDDKFGIFQNIDPSPLQSQVMENNSKNQNQNQIPPQILNAEPFIQERKGLFQEDLRVQISMQKLRSEKKFEINEDQLTQMYYSSVGNQTAQFINQNFSTHGERHPYGTSGDNNTNINSVTSNHLALQFNNPTKHSKSDSLMGGNFIANRTNLESVVQNHNNIVDTDRLRIIDENGDLDELRCLKLLFVPHICMFQSNNSNAAKGIIQIKALDTFYTELNEGYGVKLIDYYSSKYILDLRFQNIESLTMKNILQKQFQIVSESGKSKTVIEILDKGDNFYQALNFIYQKNLSKRY</sequence>
<feature type="region of interest" description="Disordered" evidence="1">
    <location>
        <begin position="290"/>
        <end position="313"/>
    </location>
</feature>
<feature type="compositionally biased region" description="Polar residues" evidence="1">
    <location>
        <begin position="437"/>
        <end position="484"/>
    </location>
</feature>
<gene>
    <name evidence="3" type="primary">Contig3364.g3604</name>
    <name evidence="3" type="ORF">STYLEM_19159</name>
</gene>
<dbReference type="SMART" id="SM00033">
    <property type="entry name" value="CH"/>
    <property type="match status" value="1"/>
</dbReference>
<dbReference type="Proteomes" id="UP000039865">
    <property type="component" value="Unassembled WGS sequence"/>
</dbReference>
<reference evidence="3 4" key="1">
    <citation type="submission" date="2014-06" db="EMBL/GenBank/DDBJ databases">
        <authorList>
            <person name="Swart Estienne"/>
        </authorList>
    </citation>
    <scope>NUCLEOTIDE SEQUENCE [LARGE SCALE GENOMIC DNA]</scope>
    <source>
        <strain evidence="3 4">130c</strain>
    </source>
</reference>
<dbReference type="InterPro" id="IPR036872">
    <property type="entry name" value="CH_dom_sf"/>
</dbReference>
<feature type="region of interest" description="Disordered" evidence="1">
    <location>
        <begin position="403"/>
        <end position="484"/>
    </location>
</feature>
<feature type="compositionally biased region" description="Low complexity" evidence="1">
    <location>
        <begin position="362"/>
        <end position="378"/>
    </location>
</feature>
<feature type="region of interest" description="Disordered" evidence="1">
    <location>
        <begin position="362"/>
        <end position="381"/>
    </location>
</feature>
<protein>
    <recommendedName>
        <fullName evidence="2">Calponin-homology (CH) domain-containing protein</fullName>
    </recommendedName>
</protein>
<keyword evidence="4" id="KW-1185">Reference proteome</keyword>
<evidence type="ECO:0000313" key="4">
    <source>
        <dbReference type="Proteomes" id="UP000039865"/>
    </source>
</evidence>
<dbReference type="Gene3D" id="1.10.418.10">
    <property type="entry name" value="Calponin-like domain"/>
    <property type="match status" value="1"/>
</dbReference>
<dbReference type="InterPro" id="IPR001715">
    <property type="entry name" value="CH_dom"/>
</dbReference>